<organism evidence="2 3">
    <name type="scientific">Lactarius akahatsu</name>
    <dbReference type="NCBI Taxonomy" id="416441"/>
    <lineage>
        <taxon>Eukaryota</taxon>
        <taxon>Fungi</taxon>
        <taxon>Dikarya</taxon>
        <taxon>Basidiomycota</taxon>
        <taxon>Agaricomycotina</taxon>
        <taxon>Agaricomycetes</taxon>
        <taxon>Russulales</taxon>
        <taxon>Russulaceae</taxon>
        <taxon>Lactarius</taxon>
    </lineage>
</organism>
<evidence type="ECO:0000313" key="2">
    <source>
        <dbReference type="EMBL" id="KAH8980140.1"/>
    </source>
</evidence>
<sequence length="543" mass="60819">MSDKDIAMSIMDHFDSACYGIRKALLLENKIRVPRPVISEYLKLTEPDAVDAMAHDKFKCYGLFFHVGLDPFPGVIHWCKVWWTVRNPKLITCFYLDTAWSIGSIPLITQSDPGTENVNVAYAHTALRHQMEPSLDGLIQHRDWAVGFQALLDEGVENGYYDTGDPLKCLVFRFVFIPFIQREVDAWVHQRNWTKGRADRKKVLPNGIPMIILQKPHKWKAADYKISIPPEALDEIEKKYAPPDDPIFDLVPHAFAIHANAVWTAMGSPQPQFDNVWEIYLNICDALRGIARDGVLQHVLSSVITTRNCLDKLPADLQPSEDELLTVEDTDDESGIPVIDLTEDKDHGEDNDSEGAFSMSHTKLDVIIAIVSLWSSWRLLVSSPSPWLSWSPRGHPITVVVAFHYRCVTIRVTAAVVVAVSVTLVVLWVSQGQQPWLDLCTPKVTNATPLCGTVNYLPPSMIDDWALDTLSYKFIVCLPPFEGISGLYEYKYEVVGPVVFPVLVSLNLSQVLLIASKGIPFALFDFTVAPNPLPYSLNDPAGS</sequence>
<feature type="region of interest" description="Disordered" evidence="1">
    <location>
        <begin position="337"/>
        <end position="356"/>
    </location>
</feature>
<name>A0AAD4L4R0_9AGAM</name>
<protein>
    <submittedName>
        <fullName evidence="2">Uncharacterized protein</fullName>
    </submittedName>
</protein>
<gene>
    <name evidence="2" type="ORF">EDB92DRAFT_1820653</name>
</gene>
<dbReference type="Proteomes" id="UP001201163">
    <property type="component" value="Unassembled WGS sequence"/>
</dbReference>
<reference evidence="2" key="1">
    <citation type="submission" date="2022-01" db="EMBL/GenBank/DDBJ databases">
        <title>Comparative genomics reveals a dynamic genome evolution in the ectomycorrhizal milk-cap (Lactarius) mushrooms.</title>
        <authorList>
            <consortium name="DOE Joint Genome Institute"/>
            <person name="Lebreton A."/>
            <person name="Tang N."/>
            <person name="Kuo A."/>
            <person name="LaButti K."/>
            <person name="Drula E."/>
            <person name="Barry K."/>
            <person name="Clum A."/>
            <person name="Lipzen A."/>
            <person name="Mousain D."/>
            <person name="Ng V."/>
            <person name="Wang R."/>
            <person name="Wang X."/>
            <person name="Dai Y."/>
            <person name="Henrissat B."/>
            <person name="Grigoriev I.V."/>
            <person name="Guerin-Laguette A."/>
            <person name="Yu F."/>
            <person name="Martin F.M."/>
        </authorList>
    </citation>
    <scope>NUCLEOTIDE SEQUENCE</scope>
    <source>
        <strain evidence="2">QP</strain>
    </source>
</reference>
<dbReference type="EMBL" id="JAKELL010000143">
    <property type="protein sequence ID" value="KAH8980140.1"/>
    <property type="molecule type" value="Genomic_DNA"/>
</dbReference>
<comment type="caution">
    <text evidence="2">The sequence shown here is derived from an EMBL/GenBank/DDBJ whole genome shotgun (WGS) entry which is preliminary data.</text>
</comment>
<dbReference type="AlphaFoldDB" id="A0AAD4L4R0"/>
<keyword evidence="3" id="KW-1185">Reference proteome</keyword>
<evidence type="ECO:0000256" key="1">
    <source>
        <dbReference type="SAM" id="MobiDB-lite"/>
    </source>
</evidence>
<proteinExistence type="predicted"/>
<accession>A0AAD4L4R0</accession>
<evidence type="ECO:0000313" key="3">
    <source>
        <dbReference type="Proteomes" id="UP001201163"/>
    </source>
</evidence>